<dbReference type="CDD" id="cd17917">
    <property type="entry name" value="DEXHc_RHA-like"/>
    <property type="match status" value="1"/>
</dbReference>
<dbReference type="Pfam" id="PF00270">
    <property type="entry name" value="DEAD"/>
    <property type="match status" value="1"/>
</dbReference>
<dbReference type="Pfam" id="PF00271">
    <property type="entry name" value="Helicase_C"/>
    <property type="match status" value="1"/>
</dbReference>
<dbReference type="EC" id="3.6.4.13" evidence="3"/>
<dbReference type="GO" id="GO:0005524">
    <property type="term" value="F:ATP binding"/>
    <property type="evidence" value="ECO:0007669"/>
    <property type="project" value="UniProtKB-KW"/>
</dbReference>
<dbReference type="GO" id="GO:0016787">
    <property type="term" value="F:hydrolase activity"/>
    <property type="evidence" value="ECO:0007669"/>
    <property type="project" value="UniProtKB-KW"/>
</dbReference>
<dbReference type="PROSITE" id="PS51194">
    <property type="entry name" value="HELICASE_CTER"/>
    <property type="match status" value="1"/>
</dbReference>
<name>A0A3L6L002_9TRYP</name>
<dbReference type="Gene3D" id="3.40.50.300">
    <property type="entry name" value="P-loop containing nucleotide triphosphate hydrolases"/>
    <property type="match status" value="2"/>
</dbReference>
<dbReference type="InterPro" id="IPR014001">
    <property type="entry name" value="Helicase_ATP-bd"/>
</dbReference>
<evidence type="ECO:0000256" key="9">
    <source>
        <dbReference type="ARBA" id="ARBA00047984"/>
    </source>
</evidence>
<dbReference type="SUPFAM" id="SSF52540">
    <property type="entry name" value="P-loop containing nucleoside triphosphate hydrolases"/>
    <property type="match status" value="1"/>
</dbReference>
<sequence length="880" mass="98002">MDREAMRRAQQASRDAYLRKRAAMREKAASVVLQEKITEIEAGVLPSSFTEIELLSKRAQEVKAAERLQVAANMRQEIITLDGGPALGEKRHRDVVVPPLIQEEMIVQEDTQRHAEASHGFVAMDKAIIDDRIEKHDYTEEVTEEEIKRERTAALQNQNRRLQEQRRSLPIYQSRGALLELIRNNPVVIIVGETGSGKTTQLLQYLYEENLHEPAPPTSANGEGVTSEPVGEVTKGKRLICTQPRRLAAISVAERVAQEMNTRCGSIVGYKVRFDDRTGPLTRVLFVTDGMMLKEVVGDPSLNTVAAIMVDEAHERSLNTDILLGLLKDIIRGNKQLRVIVASATINADKFSDFFNRAPIFTVKGRSFPVDTSYITEPVADYVKASVDCILMLHATKPLPGDILVFLPGQEEIESCAAAVREALVEAAGQLRPLLVLPVYSSLPPREQKRIYEVPPPNTRKVVIATNIAETSITIDGIVYVVDCGLCKQNYYNHRAMIEELRVLPISQASATQRAGRAGRTREGDCYRLYTTYTFHNEFPSETVPEILRSSMSSVVLQLKALGINNLLQFEFIDAPSTASLERALDHLYLLGAMKQDGRLTLTGRRMAEFPLDPSLSKCVIRASAMGCLRHMAIAVAMLSLDSIFINTRDPKERIAMTSARDKMFSSGNGDVVGYVRLMEEWLRSGSLKQEFCDTNYVNSKSLLRARDILDQILKTCERLGFDLPNGQEADALSVEALTKALLSGFFMNVSVLGLDKRTYSIVRPIDPTVSRLGAASQVGSGNRFGDAESAVELHPSSYLFRTGTSTHGERSKGLPPTPSMVAMEERPRLVVFTQLRCTKKRYMMHVTAVPSADWVLAVAPVNYFTKEELEVETHQRKHV</sequence>
<evidence type="ECO:0000259" key="11">
    <source>
        <dbReference type="PROSITE" id="PS51194"/>
    </source>
</evidence>
<keyword evidence="6 12" id="KW-0347">Helicase</keyword>
<keyword evidence="7" id="KW-0067">ATP-binding</keyword>
<comment type="catalytic activity">
    <reaction evidence="9">
        <text>ATP + H2O = ADP + phosphate + H(+)</text>
        <dbReference type="Rhea" id="RHEA:13065"/>
        <dbReference type="ChEBI" id="CHEBI:15377"/>
        <dbReference type="ChEBI" id="CHEBI:15378"/>
        <dbReference type="ChEBI" id="CHEBI:30616"/>
        <dbReference type="ChEBI" id="CHEBI:43474"/>
        <dbReference type="ChEBI" id="CHEBI:456216"/>
        <dbReference type="EC" id="3.6.4.13"/>
    </reaction>
</comment>
<dbReference type="EMBL" id="QSBY01000010">
    <property type="protein sequence ID" value="RHW69934.1"/>
    <property type="molecule type" value="Genomic_DNA"/>
</dbReference>
<dbReference type="GO" id="GO:0005684">
    <property type="term" value="C:U2-type spliceosomal complex"/>
    <property type="evidence" value="ECO:0007669"/>
    <property type="project" value="UniProtKB-ARBA"/>
</dbReference>
<dbReference type="Proteomes" id="UP000266743">
    <property type="component" value="Chromosome 10"/>
</dbReference>
<feature type="domain" description="Helicase C-terminal" evidence="11">
    <location>
        <begin position="386"/>
        <end position="563"/>
    </location>
</feature>
<evidence type="ECO:0000256" key="7">
    <source>
        <dbReference type="ARBA" id="ARBA00022840"/>
    </source>
</evidence>
<dbReference type="InterPro" id="IPR011545">
    <property type="entry name" value="DEAD/DEAH_box_helicase_dom"/>
</dbReference>
<evidence type="ECO:0000313" key="12">
    <source>
        <dbReference type="EMBL" id="RHW69934.1"/>
    </source>
</evidence>
<dbReference type="InterPro" id="IPR002464">
    <property type="entry name" value="DNA/RNA_helicase_DEAH_CS"/>
</dbReference>
<protein>
    <recommendedName>
        <fullName evidence="3">RNA helicase</fullName>
        <ecNumber evidence="3">3.6.4.13</ecNumber>
    </recommendedName>
</protein>
<evidence type="ECO:0000256" key="4">
    <source>
        <dbReference type="ARBA" id="ARBA00022741"/>
    </source>
</evidence>
<comment type="similarity">
    <text evidence="2">Belongs to the DEAD box helicase family. DEAH subfamily.</text>
</comment>
<dbReference type="SMART" id="SM00487">
    <property type="entry name" value="DEXDc"/>
    <property type="match status" value="1"/>
</dbReference>
<dbReference type="SMART" id="SM00847">
    <property type="entry name" value="HA2"/>
    <property type="match status" value="1"/>
</dbReference>
<evidence type="ECO:0000259" key="10">
    <source>
        <dbReference type="PROSITE" id="PS51192"/>
    </source>
</evidence>
<proteinExistence type="inferred from homology"/>
<comment type="subcellular location">
    <subcellularLocation>
        <location evidence="1">Nucleus</location>
    </subcellularLocation>
</comment>
<feature type="domain" description="Helicase ATP-binding" evidence="10">
    <location>
        <begin position="179"/>
        <end position="364"/>
    </location>
</feature>
<dbReference type="PANTHER" id="PTHR18934:SF269">
    <property type="entry name" value="SPLICING FACTOR ATP-DEPENDENT RNA HELICASE, PUTATIVE-RELATED"/>
    <property type="match status" value="1"/>
</dbReference>
<evidence type="ECO:0000313" key="13">
    <source>
        <dbReference type="Proteomes" id="UP000266743"/>
    </source>
</evidence>
<dbReference type="AlphaFoldDB" id="A0A3L6L002"/>
<dbReference type="Pfam" id="PF04408">
    <property type="entry name" value="WHD_HA2"/>
    <property type="match status" value="1"/>
</dbReference>
<dbReference type="InterPro" id="IPR001650">
    <property type="entry name" value="Helicase_C-like"/>
</dbReference>
<gene>
    <name evidence="12" type="ORF">DPX39_100058300</name>
</gene>
<evidence type="ECO:0000256" key="5">
    <source>
        <dbReference type="ARBA" id="ARBA00022801"/>
    </source>
</evidence>
<keyword evidence="4" id="KW-0547">Nucleotide-binding</keyword>
<evidence type="ECO:0000256" key="8">
    <source>
        <dbReference type="ARBA" id="ARBA00023242"/>
    </source>
</evidence>
<dbReference type="GO" id="GO:0003724">
    <property type="term" value="F:RNA helicase activity"/>
    <property type="evidence" value="ECO:0007669"/>
    <property type="project" value="UniProtKB-EC"/>
</dbReference>
<evidence type="ECO:0000256" key="3">
    <source>
        <dbReference type="ARBA" id="ARBA00012552"/>
    </source>
</evidence>
<organism evidence="12 13">
    <name type="scientific">Trypanosoma brucei equiperdum</name>
    <dbReference type="NCBI Taxonomy" id="630700"/>
    <lineage>
        <taxon>Eukaryota</taxon>
        <taxon>Discoba</taxon>
        <taxon>Euglenozoa</taxon>
        <taxon>Kinetoplastea</taxon>
        <taxon>Metakinetoplastina</taxon>
        <taxon>Trypanosomatida</taxon>
        <taxon>Trypanosomatidae</taxon>
        <taxon>Trypanosoma</taxon>
    </lineage>
</organism>
<evidence type="ECO:0000256" key="1">
    <source>
        <dbReference type="ARBA" id="ARBA00004123"/>
    </source>
</evidence>
<evidence type="ECO:0000256" key="2">
    <source>
        <dbReference type="ARBA" id="ARBA00008792"/>
    </source>
</evidence>
<keyword evidence="5" id="KW-0378">Hydrolase</keyword>
<dbReference type="SMART" id="SM00490">
    <property type="entry name" value="HELICc"/>
    <property type="match status" value="1"/>
</dbReference>
<dbReference type="InterPro" id="IPR011709">
    <property type="entry name" value="DEAD-box_helicase_OB_fold"/>
</dbReference>
<dbReference type="PROSITE" id="PS00690">
    <property type="entry name" value="DEAH_ATP_HELICASE"/>
    <property type="match status" value="1"/>
</dbReference>
<dbReference type="PROSITE" id="PS51192">
    <property type="entry name" value="HELICASE_ATP_BIND_1"/>
    <property type="match status" value="1"/>
</dbReference>
<comment type="caution">
    <text evidence="12">The sequence shown here is derived from an EMBL/GenBank/DDBJ whole genome shotgun (WGS) entry which is preliminary data.</text>
</comment>
<dbReference type="CDD" id="cd18791">
    <property type="entry name" value="SF2_C_RHA"/>
    <property type="match status" value="1"/>
</dbReference>
<accession>A0A3L6L002</accession>
<dbReference type="Gene3D" id="1.20.120.1080">
    <property type="match status" value="1"/>
</dbReference>
<dbReference type="InterPro" id="IPR007502">
    <property type="entry name" value="Helicase-assoc_dom"/>
</dbReference>
<dbReference type="InterPro" id="IPR048333">
    <property type="entry name" value="HA2_WH"/>
</dbReference>
<reference evidence="12 13" key="1">
    <citation type="submission" date="2018-09" db="EMBL/GenBank/DDBJ databases">
        <title>whole genome sequence of T. equiperdum IVM-t1 strain.</title>
        <authorList>
            <person name="Suganuma K."/>
        </authorList>
    </citation>
    <scope>NUCLEOTIDE SEQUENCE [LARGE SCALE GENOMIC DNA]</scope>
    <source>
        <strain evidence="12 13">IVM-t1</strain>
    </source>
</reference>
<dbReference type="Pfam" id="PF21010">
    <property type="entry name" value="HA2_C"/>
    <property type="match status" value="1"/>
</dbReference>
<dbReference type="Pfam" id="PF07717">
    <property type="entry name" value="OB_NTP_bind"/>
    <property type="match status" value="1"/>
</dbReference>
<dbReference type="FunFam" id="3.40.50.300:FF:000726">
    <property type="entry name" value="Pre-mRNA-splicing factor ATP-dependent RNA helicase"/>
    <property type="match status" value="1"/>
</dbReference>
<dbReference type="PANTHER" id="PTHR18934">
    <property type="entry name" value="ATP-DEPENDENT RNA HELICASE"/>
    <property type="match status" value="1"/>
</dbReference>
<keyword evidence="8" id="KW-0539">Nucleus</keyword>
<dbReference type="FunFam" id="3.40.50.300:FF:001279">
    <property type="entry name" value="ATP-dependent RNA helicase DEAH12 chloroplastic"/>
    <property type="match status" value="1"/>
</dbReference>
<dbReference type="InterPro" id="IPR027417">
    <property type="entry name" value="P-loop_NTPase"/>
</dbReference>
<evidence type="ECO:0000256" key="6">
    <source>
        <dbReference type="ARBA" id="ARBA00022806"/>
    </source>
</evidence>
<dbReference type="GO" id="GO:0003723">
    <property type="term" value="F:RNA binding"/>
    <property type="evidence" value="ECO:0007669"/>
    <property type="project" value="TreeGrafter"/>
</dbReference>